<evidence type="ECO:0000256" key="5">
    <source>
        <dbReference type="ARBA" id="ARBA00023163"/>
    </source>
</evidence>
<dbReference type="SUPFAM" id="SSF88946">
    <property type="entry name" value="Sigma2 domain of RNA polymerase sigma factors"/>
    <property type="match status" value="1"/>
</dbReference>
<protein>
    <recommendedName>
        <fullName evidence="6">RNA polymerase sigma factor</fullName>
    </recommendedName>
</protein>
<accession>A0ABT2GMC1</accession>
<evidence type="ECO:0000259" key="9">
    <source>
        <dbReference type="PROSITE" id="PS00716"/>
    </source>
</evidence>
<dbReference type="RefSeq" id="WP_259505516.1">
    <property type="nucleotide sequence ID" value="NZ_JANLCM010000001.1"/>
</dbReference>
<evidence type="ECO:0000256" key="3">
    <source>
        <dbReference type="ARBA" id="ARBA00023082"/>
    </source>
</evidence>
<dbReference type="InterPro" id="IPR009042">
    <property type="entry name" value="RNA_pol_sigma70_r1_2"/>
</dbReference>
<dbReference type="PROSITE" id="PS00715">
    <property type="entry name" value="SIGMA70_1"/>
    <property type="match status" value="1"/>
</dbReference>
<dbReference type="PANTHER" id="PTHR30603">
    <property type="entry name" value="RNA POLYMERASE SIGMA FACTOR RPO"/>
    <property type="match status" value="1"/>
</dbReference>
<dbReference type="InterPro" id="IPR007627">
    <property type="entry name" value="RNA_pol_sigma70_r2"/>
</dbReference>
<dbReference type="Pfam" id="PF04545">
    <property type="entry name" value="Sigma70_r4"/>
    <property type="match status" value="1"/>
</dbReference>
<dbReference type="InterPro" id="IPR000943">
    <property type="entry name" value="RNA_pol_sigma70"/>
</dbReference>
<keyword evidence="2 6" id="KW-0805">Transcription regulation</keyword>
<proteinExistence type="inferred from homology"/>
<dbReference type="Pfam" id="PF04542">
    <property type="entry name" value="Sigma70_r2"/>
    <property type="match status" value="1"/>
</dbReference>
<comment type="similarity">
    <text evidence="1 6">Belongs to the sigma-70 factor family.</text>
</comment>
<dbReference type="NCBIfam" id="TIGR02937">
    <property type="entry name" value="sigma70-ECF"/>
    <property type="match status" value="1"/>
</dbReference>
<dbReference type="InterPro" id="IPR013325">
    <property type="entry name" value="RNA_pol_sigma_r2"/>
</dbReference>
<evidence type="ECO:0000256" key="1">
    <source>
        <dbReference type="ARBA" id="ARBA00007788"/>
    </source>
</evidence>
<comment type="caution">
    <text evidence="10">The sequence shown here is derived from an EMBL/GenBank/DDBJ whole genome shotgun (WGS) entry which is preliminary data.</text>
</comment>
<evidence type="ECO:0000313" key="11">
    <source>
        <dbReference type="Proteomes" id="UP001165584"/>
    </source>
</evidence>
<dbReference type="Gene3D" id="1.10.10.10">
    <property type="entry name" value="Winged helix-like DNA-binding domain superfamily/Winged helix DNA-binding domain"/>
    <property type="match status" value="2"/>
</dbReference>
<dbReference type="InterPro" id="IPR013324">
    <property type="entry name" value="RNA_pol_sigma_r3/r4-like"/>
</dbReference>
<dbReference type="SUPFAM" id="SSF88659">
    <property type="entry name" value="Sigma3 and sigma4 domains of RNA polymerase sigma factors"/>
    <property type="match status" value="2"/>
</dbReference>
<dbReference type="Pfam" id="PF00140">
    <property type="entry name" value="Sigma70_r1_2"/>
    <property type="match status" value="1"/>
</dbReference>
<evidence type="ECO:0000256" key="2">
    <source>
        <dbReference type="ARBA" id="ARBA00023015"/>
    </source>
</evidence>
<sequence>MSRSGVTTTAPDEEIDEGEPEARLANIRGASEDPVKDYLRQIGRTALLSAEEEVDLGRRIEVGVLADAKLGSNPVMDATLKRELEWLARDGKAAKRKLIQANLRLVVSIAKRYLERGLPFLDLIQEGNIGLVRAVEKFDYQAGFKFSTYGSWWIKQAINRALADSGRIIRIPVHTSEKISSITRMQRRLVIELGREPSIVEVASAVDLPPAKVQELLRHGRDTVSIHTPVGDDDAELGDLIEDTSQAQPFDAAAASLQHHDLAVALATLPPREARVVCMRFGLDGEDPMSFDQIGEALGVSRERARQIQRRALAMLRDESLHDYLIA</sequence>
<feature type="region of interest" description="Disordered" evidence="7">
    <location>
        <begin position="1"/>
        <end position="21"/>
    </location>
</feature>
<evidence type="ECO:0000259" key="8">
    <source>
        <dbReference type="PROSITE" id="PS00715"/>
    </source>
</evidence>
<evidence type="ECO:0000256" key="4">
    <source>
        <dbReference type="ARBA" id="ARBA00023125"/>
    </source>
</evidence>
<dbReference type="EMBL" id="JANLCM010000001">
    <property type="protein sequence ID" value="MCS5717348.1"/>
    <property type="molecule type" value="Genomic_DNA"/>
</dbReference>
<dbReference type="PROSITE" id="PS00716">
    <property type="entry name" value="SIGMA70_2"/>
    <property type="match status" value="1"/>
</dbReference>
<dbReference type="CDD" id="cd06171">
    <property type="entry name" value="Sigma70_r4"/>
    <property type="match status" value="1"/>
</dbReference>
<evidence type="ECO:0000256" key="6">
    <source>
        <dbReference type="RuleBase" id="RU362124"/>
    </source>
</evidence>
<organism evidence="10 11">
    <name type="scientific">Herbiconiux aconitum</name>
    <dbReference type="NCBI Taxonomy" id="2970913"/>
    <lineage>
        <taxon>Bacteria</taxon>
        <taxon>Bacillati</taxon>
        <taxon>Actinomycetota</taxon>
        <taxon>Actinomycetes</taxon>
        <taxon>Micrococcales</taxon>
        <taxon>Microbacteriaceae</taxon>
        <taxon>Herbiconiux</taxon>
    </lineage>
</organism>
<dbReference type="InterPro" id="IPR036388">
    <property type="entry name" value="WH-like_DNA-bd_sf"/>
</dbReference>
<feature type="compositionally biased region" description="Polar residues" evidence="7">
    <location>
        <begin position="1"/>
        <end position="10"/>
    </location>
</feature>
<feature type="domain" description="RNA polymerase sigma-70" evidence="8">
    <location>
        <begin position="122"/>
        <end position="135"/>
    </location>
</feature>
<comment type="function">
    <text evidence="6">Sigma factors are initiation factors that promote the attachment of RNA polymerase to specific initiation sites and are then released.</text>
</comment>
<evidence type="ECO:0000256" key="7">
    <source>
        <dbReference type="SAM" id="MobiDB-lite"/>
    </source>
</evidence>
<dbReference type="PANTHER" id="PTHR30603:SF60">
    <property type="entry name" value="RNA POLYMERASE SIGMA FACTOR RPOD"/>
    <property type="match status" value="1"/>
</dbReference>
<keyword evidence="3 6" id="KW-0731">Sigma factor</keyword>
<gene>
    <name evidence="10" type="ORF">N1027_04265</name>
</gene>
<dbReference type="PRINTS" id="PR00046">
    <property type="entry name" value="SIGMA70FCT"/>
</dbReference>
<dbReference type="InterPro" id="IPR014284">
    <property type="entry name" value="RNA_pol_sigma-70_dom"/>
</dbReference>
<keyword evidence="5 6" id="KW-0804">Transcription</keyword>
<feature type="domain" description="RNA polymerase sigma-70" evidence="9">
    <location>
        <begin position="290"/>
        <end position="316"/>
    </location>
</feature>
<dbReference type="Proteomes" id="UP001165584">
    <property type="component" value="Unassembled WGS sequence"/>
</dbReference>
<keyword evidence="11" id="KW-1185">Reference proteome</keyword>
<dbReference type="Pfam" id="PF04539">
    <property type="entry name" value="Sigma70_r3"/>
    <property type="match status" value="1"/>
</dbReference>
<dbReference type="InterPro" id="IPR007630">
    <property type="entry name" value="RNA_pol_sigma70_r4"/>
</dbReference>
<dbReference type="Gene3D" id="1.10.601.10">
    <property type="entry name" value="RNA Polymerase Primary Sigma Factor"/>
    <property type="match status" value="2"/>
</dbReference>
<dbReference type="InterPro" id="IPR007624">
    <property type="entry name" value="RNA_pol_sigma70_r3"/>
</dbReference>
<reference evidence="10" key="1">
    <citation type="submission" date="2022-08" db="EMBL/GenBank/DDBJ databases">
        <authorList>
            <person name="Deng Y."/>
            <person name="Han X.-F."/>
            <person name="Zhang Y.-Q."/>
        </authorList>
    </citation>
    <scope>NUCLEOTIDE SEQUENCE</scope>
    <source>
        <strain evidence="10">CPCC 205763</strain>
    </source>
</reference>
<name>A0ABT2GMC1_9MICO</name>
<evidence type="ECO:0000313" key="10">
    <source>
        <dbReference type="EMBL" id="MCS5717348.1"/>
    </source>
</evidence>
<dbReference type="InterPro" id="IPR050239">
    <property type="entry name" value="Sigma-70_RNA_pol_init_factors"/>
</dbReference>
<keyword evidence="4 6" id="KW-0238">DNA-binding</keyword>